<sequence length="223" mass="26018">MIRRNNTTKTKIKTNNVILSSLFKKVVGLDLHWISTHWRRVQIHFISHWKAQIDTNNDSACRCEEHQVDALLYRSLSKSTTVIMTKNGIADILSLVVSERLIFYLYIKIKVYTLLSEKEIEEKSNLNSKIYLRFLLSTTVVKKILLFCIVIKIYVDGLSLFSKITSMSKNMLYDIKTSINIKSSKRYYLGSQVLVMMYPRVKELTVIMFRFVILNAIECGFIE</sequence>
<evidence type="ECO:0000313" key="2">
    <source>
        <dbReference type="Proteomes" id="UP000023152"/>
    </source>
</evidence>
<dbReference type="EMBL" id="ASPP01015582">
    <property type="protein sequence ID" value="ETO18047.1"/>
    <property type="molecule type" value="Genomic_DNA"/>
</dbReference>
<comment type="caution">
    <text evidence="1">The sequence shown here is derived from an EMBL/GenBank/DDBJ whole genome shotgun (WGS) entry which is preliminary data.</text>
</comment>
<dbReference type="Proteomes" id="UP000023152">
    <property type="component" value="Unassembled WGS sequence"/>
</dbReference>
<evidence type="ECO:0000313" key="1">
    <source>
        <dbReference type="EMBL" id="ETO18047.1"/>
    </source>
</evidence>
<accession>X6MX44</accession>
<protein>
    <submittedName>
        <fullName evidence="1">Uncharacterized protein</fullName>
    </submittedName>
</protein>
<keyword evidence="2" id="KW-1185">Reference proteome</keyword>
<organism evidence="1 2">
    <name type="scientific">Reticulomyxa filosa</name>
    <dbReference type="NCBI Taxonomy" id="46433"/>
    <lineage>
        <taxon>Eukaryota</taxon>
        <taxon>Sar</taxon>
        <taxon>Rhizaria</taxon>
        <taxon>Retaria</taxon>
        <taxon>Foraminifera</taxon>
        <taxon>Monothalamids</taxon>
        <taxon>Reticulomyxidae</taxon>
        <taxon>Reticulomyxa</taxon>
    </lineage>
</organism>
<reference evidence="1 2" key="1">
    <citation type="journal article" date="2013" name="Curr. Biol.">
        <title>The Genome of the Foraminiferan Reticulomyxa filosa.</title>
        <authorList>
            <person name="Glockner G."/>
            <person name="Hulsmann N."/>
            <person name="Schleicher M."/>
            <person name="Noegel A.A."/>
            <person name="Eichinger L."/>
            <person name="Gallinger C."/>
            <person name="Pawlowski J."/>
            <person name="Sierra R."/>
            <person name="Euteneuer U."/>
            <person name="Pillet L."/>
            <person name="Moustafa A."/>
            <person name="Platzer M."/>
            <person name="Groth M."/>
            <person name="Szafranski K."/>
            <person name="Schliwa M."/>
        </authorList>
    </citation>
    <scope>NUCLEOTIDE SEQUENCE [LARGE SCALE GENOMIC DNA]</scope>
</reference>
<gene>
    <name evidence="1" type="ORF">RFI_19251</name>
</gene>
<name>X6MX44_RETFI</name>
<proteinExistence type="predicted"/>
<dbReference type="AlphaFoldDB" id="X6MX44"/>